<name>A0ABQ7JW72_9FUNG</name>
<feature type="compositionally biased region" description="Acidic residues" evidence="1">
    <location>
        <begin position="85"/>
        <end position="94"/>
    </location>
</feature>
<keyword evidence="3" id="KW-1185">Reference proteome</keyword>
<gene>
    <name evidence="2" type="ORF">BGZ96_009439</name>
</gene>
<proteinExistence type="predicted"/>
<evidence type="ECO:0000313" key="2">
    <source>
        <dbReference type="EMBL" id="KAG0286454.1"/>
    </source>
</evidence>
<sequence length="285" mass="31527">MAAKSNGSSVMLRLKERAEECRGSGNEEERGSGGKHEYLGAMDPPVNLPSQVPEPNVAVDDSDDSGIPVYRSDDAYFLGTHVSVDENEPEDEPVDPQPYEYVSESEKEENDSRPESDSDSNGWQGVRNVVDNAPKAPSGMEGPTVTIHFSPTMEATTNGNLVIYLRVDLDDEALDLLEHALGLINAHTVHYFSMFASIEDYTAHRKALDIQGRLSNFFLVYEGQISDFNEICFRAVFDPQLSTGRIELVVIENTLEEILLADVIGNRTTAEFLNRVEGVEGEILR</sequence>
<protein>
    <submittedName>
        <fullName evidence="2">Uncharacterized protein</fullName>
    </submittedName>
</protein>
<evidence type="ECO:0000256" key="1">
    <source>
        <dbReference type="SAM" id="MobiDB-lite"/>
    </source>
</evidence>
<evidence type="ECO:0000313" key="3">
    <source>
        <dbReference type="Proteomes" id="UP001194696"/>
    </source>
</evidence>
<dbReference type="Proteomes" id="UP001194696">
    <property type="component" value="Unassembled WGS sequence"/>
</dbReference>
<organism evidence="2 3">
    <name type="scientific">Linnemannia gamsii</name>
    <dbReference type="NCBI Taxonomy" id="64522"/>
    <lineage>
        <taxon>Eukaryota</taxon>
        <taxon>Fungi</taxon>
        <taxon>Fungi incertae sedis</taxon>
        <taxon>Mucoromycota</taxon>
        <taxon>Mortierellomycotina</taxon>
        <taxon>Mortierellomycetes</taxon>
        <taxon>Mortierellales</taxon>
        <taxon>Mortierellaceae</taxon>
        <taxon>Linnemannia</taxon>
    </lineage>
</organism>
<reference evidence="2 3" key="1">
    <citation type="journal article" date="2020" name="Fungal Divers.">
        <title>Resolving the Mortierellaceae phylogeny through synthesis of multi-gene phylogenetics and phylogenomics.</title>
        <authorList>
            <person name="Vandepol N."/>
            <person name="Liber J."/>
            <person name="Desiro A."/>
            <person name="Na H."/>
            <person name="Kennedy M."/>
            <person name="Barry K."/>
            <person name="Grigoriev I.V."/>
            <person name="Miller A.N."/>
            <person name="O'Donnell K."/>
            <person name="Stajich J.E."/>
            <person name="Bonito G."/>
        </authorList>
    </citation>
    <scope>NUCLEOTIDE SEQUENCE [LARGE SCALE GENOMIC DNA]</scope>
    <source>
        <strain evidence="2 3">AD045</strain>
    </source>
</reference>
<dbReference type="EMBL" id="JAAAIM010000571">
    <property type="protein sequence ID" value="KAG0286454.1"/>
    <property type="molecule type" value="Genomic_DNA"/>
</dbReference>
<feature type="region of interest" description="Disordered" evidence="1">
    <location>
        <begin position="1"/>
        <end position="142"/>
    </location>
</feature>
<feature type="compositionally biased region" description="Basic and acidic residues" evidence="1">
    <location>
        <begin position="13"/>
        <end position="38"/>
    </location>
</feature>
<comment type="caution">
    <text evidence="2">The sequence shown here is derived from an EMBL/GenBank/DDBJ whole genome shotgun (WGS) entry which is preliminary data.</text>
</comment>
<accession>A0ABQ7JW72</accession>